<dbReference type="AlphaFoldDB" id="A0AAJ0U190"/>
<accession>A0AAJ0U190</accession>
<proteinExistence type="predicted"/>
<gene>
    <name evidence="1" type="ORF">CKO40_02285</name>
</gene>
<evidence type="ECO:0000313" key="1">
    <source>
        <dbReference type="EMBL" id="MBK1703408.1"/>
    </source>
</evidence>
<dbReference type="Gene3D" id="1.10.10.10">
    <property type="entry name" value="Winged helix-like DNA-binding domain superfamily/Winged helix DNA-binding domain"/>
    <property type="match status" value="1"/>
</dbReference>
<dbReference type="InterPro" id="IPR036390">
    <property type="entry name" value="WH_DNA-bd_sf"/>
</dbReference>
<name>A0AAJ0U190_9GAMM</name>
<dbReference type="Pfam" id="PF25212">
    <property type="entry name" value="HVO_A0114"/>
    <property type="match status" value="1"/>
</dbReference>
<dbReference type="RefSeq" id="WP_200344332.1">
    <property type="nucleotide sequence ID" value="NZ_NRSJ01000002.1"/>
</dbReference>
<dbReference type="InterPro" id="IPR036388">
    <property type="entry name" value="WH-like_DNA-bd_sf"/>
</dbReference>
<evidence type="ECO:0000313" key="2">
    <source>
        <dbReference type="Proteomes" id="UP001296776"/>
    </source>
</evidence>
<reference evidence="1" key="1">
    <citation type="submission" date="2017-08" db="EMBL/GenBank/DDBJ databases">
        <authorList>
            <person name="Imhoff J.F."/>
            <person name="Rahn T."/>
            <person name="Kuenzel S."/>
            <person name="Neulinger S.C."/>
        </authorList>
    </citation>
    <scope>NUCLEOTIDE SEQUENCE</scope>
    <source>
        <strain evidence="1">DSM 11080</strain>
    </source>
</reference>
<dbReference type="SUPFAM" id="SSF46785">
    <property type="entry name" value="Winged helix' DNA-binding domain"/>
    <property type="match status" value="1"/>
</dbReference>
<sequence>MSVIEISVLTPDAALQAFSDTWAAAESGDAIRPRLAFGSLRELFSAITEKRLELLRHVAADEGVNVQQLAQALNRDYDRVHADVAELVELGLLQRDTNETLFAPYDEILIHAGIRDAA</sequence>
<reference evidence="1" key="2">
    <citation type="journal article" date="2020" name="Microorganisms">
        <title>Osmotic Adaptation and Compatible Solute Biosynthesis of Phototrophic Bacteria as Revealed from Genome Analyses.</title>
        <authorList>
            <person name="Imhoff J.F."/>
            <person name="Rahn T."/>
            <person name="Kunzel S."/>
            <person name="Keller A."/>
            <person name="Neulinger S.C."/>
        </authorList>
    </citation>
    <scope>NUCLEOTIDE SEQUENCE</scope>
    <source>
        <strain evidence="1">DSM 11080</strain>
    </source>
</reference>
<dbReference type="EMBL" id="NRSJ01000002">
    <property type="protein sequence ID" value="MBK1703408.1"/>
    <property type="molecule type" value="Genomic_DNA"/>
</dbReference>
<dbReference type="Proteomes" id="UP001296776">
    <property type="component" value="Unassembled WGS sequence"/>
</dbReference>
<comment type="caution">
    <text evidence="1">The sequence shown here is derived from an EMBL/GenBank/DDBJ whole genome shotgun (WGS) entry which is preliminary data.</text>
</comment>
<keyword evidence="2" id="KW-1185">Reference proteome</keyword>
<organism evidence="1 2">
    <name type="scientific">Halochromatium glycolicum</name>
    <dbReference type="NCBI Taxonomy" id="85075"/>
    <lineage>
        <taxon>Bacteria</taxon>
        <taxon>Pseudomonadati</taxon>
        <taxon>Pseudomonadota</taxon>
        <taxon>Gammaproteobacteria</taxon>
        <taxon>Chromatiales</taxon>
        <taxon>Chromatiaceae</taxon>
        <taxon>Halochromatium</taxon>
    </lineage>
</organism>
<protein>
    <submittedName>
        <fullName evidence="1">Uncharacterized protein</fullName>
    </submittedName>
</protein>